<proteinExistence type="predicted"/>
<keyword evidence="4" id="KW-0677">Repeat</keyword>
<dbReference type="GO" id="GO:0030313">
    <property type="term" value="C:cell envelope"/>
    <property type="evidence" value="ECO:0007669"/>
    <property type="project" value="UniProtKB-SubCell"/>
</dbReference>
<dbReference type="GO" id="GO:0051539">
    <property type="term" value="F:4 iron, 4 sulfur cluster binding"/>
    <property type="evidence" value="ECO:0007669"/>
    <property type="project" value="UniProtKB-KW"/>
</dbReference>
<keyword evidence="6" id="KW-0411">Iron-sulfur</keyword>
<dbReference type="GO" id="GO:0046872">
    <property type="term" value="F:metal ion binding"/>
    <property type="evidence" value="ECO:0007669"/>
    <property type="project" value="UniProtKB-KW"/>
</dbReference>
<evidence type="ECO:0000256" key="4">
    <source>
        <dbReference type="ARBA" id="ARBA00022737"/>
    </source>
</evidence>
<reference evidence="8 9" key="1">
    <citation type="journal article" date="2018" name="Sci. Adv.">
        <title>Multi-heme cytochromes provide a pathway for survival in energy-limited environments.</title>
        <authorList>
            <person name="Deng X."/>
            <person name="Dohmae N."/>
            <person name="Nealson K.H."/>
            <person name="Hashimoto K."/>
            <person name="Okamoto A."/>
        </authorList>
    </citation>
    <scope>NUCLEOTIDE SEQUENCE [LARGE SCALE GENOMIC DNA]</scope>
    <source>
        <strain evidence="8 9">IS5</strain>
    </source>
</reference>
<evidence type="ECO:0000256" key="1">
    <source>
        <dbReference type="ARBA" id="ARBA00004196"/>
    </source>
</evidence>
<dbReference type="Pfam" id="PF13247">
    <property type="entry name" value="Fer4_11"/>
    <property type="match status" value="1"/>
</dbReference>
<keyword evidence="2" id="KW-0004">4Fe-4S</keyword>
<dbReference type="KEGG" id="dfl:DFE_0026"/>
<dbReference type="PANTHER" id="PTHR43545">
    <property type="entry name" value="FORMATE DEHYDROGENASE, NITRATE-INDUCIBLE, IRON-SULFUR SUBUNIT"/>
    <property type="match status" value="1"/>
</dbReference>
<protein>
    <submittedName>
        <fullName evidence="8">4Fe-4S ferredoxin iron-sulfur binding domain protein</fullName>
    </submittedName>
</protein>
<organism evidence="8 9">
    <name type="scientific">Desulfovibrio ferrophilus</name>
    <dbReference type="NCBI Taxonomy" id="241368"/>
    <lineage>
        <taxon>Bacteria</taxon>
        <taxon>Pseudomonadati</taxon>
        <taxon>Thermodesulfobacteriota</taxon>
        <taxon>Desulfovibrionia</taxon>
        <taxon>Desulfovibrionales</taxon>
        <taxon>Desulfovibrionaceae</taxon>
        <taxon>Desulfovibrio</taxon>
    </lineage>
</organism>
<keyword evidence="3" id="KW-0479">Metal-binding</keyword>
<keyword evidence="9" id="KW-1185">Reference proteome</keyword>
<dbReference type="SUPFAM" id="SSF54862">
    <property type="entry name" value="4Fe-4S ferredoxins"/>
    <property type="match status" value="1"/>
</dbReference>
<dbReference type="AlphaFoldDB" id="A0A2Z6AU46"/>
<gene>
    <name evidence="8" type="ORF">DFE_0026</name>
</gene>
<sequence>MSDTNNIGSQKTKWVDYSKCIGCESCEAICKFLYGLPRIQMTETDDGLAFPLYCHHCEHPMCAKACPVGAITKDEESGVVSHDPTVCRGCKAMKCMTACPFGAIYHAGGVVPVTKCDLCRGRERIGLGPACMQICPAEAIHFLTRDELTQMRTTVSSASQKLVMKQIRQMREERKKG</sequence>
<evidence type="ECO:0000313" key="8">
    <source>
        <dbReference type="EMBL" id="BBD06752.1"/>
    </source>
</evidence>
<dbReference type="Proteomes" id="UP000269883">
    <property type="component" value="Chromosome"/>
</dbReference>
<comment type="subcellular location">
    <subcellularLocation>
        <location evidence="1">Cell envelope</location>
    </subcellularLocation>
</comment>
<keyword evidence="5" id="KW-0408">Iron</keyword>
<evidence type="ECO:0000313" key="9">
    <source>
        <dbReference type="Proteomes" id="UP000269883"/>
    </source>
</evidence>
<dbReference type="PROSITE" id="PS51379">
    <property type="entry name" value="4FE4S_FER_2"/>
    <property type="match status" value="3"/>
</dbReference>
<dbReference type="InterPro" id="IPR051555">
    <property type="entry name" value="FDH_Electron_Transfer_Unit"/>
</dbReference>
<dbReference type="OrthoDB" id="9789030at2"/>
<evidence type="ECO:0000256" key="6">
    <source>
        <dbReference type="ARBA" id="ARBA00023014"/>
    </source>
</evidence>
<evidence type="ECO:0000256" key="3">
    <source>
        <dbReference type="ARBA" id="ARBA00022723"/>
    </source>
</evidence>
<dbReference type="PANTHER" id="PTHR43545:SF6">
    <property type="entry name" value="FORMATE DEHYDROGENASE, NITRATE-INDUCIBLE, IRON-SULFUR SUBUNIT"/>
    <property type="match status" value="1"/>
</dbReference>
<dbReference type="CDD" id="cd04410">
    <property type="entry name" value="DMSOR_beta-like"/>
    <property type="match status" value="1"/>
</dbReference>
<evidence type="ECO:0000256" key="5">
    <source>
        <dbReference type="ARBA" id="ARBA00023004"/>
    </source>
</evidence>
<dbReference type="Gene3D" id="3.30.70.20">
    <property type="match status" value="2"/>
</dbReference>
<accession>A0A2Z6AU46</accession>
<feature type="domain" description="4Fe-4S ferredoxin-type" evidence="7">
    <location>
        <begin position="78"/>
        <end position="109"/>
    </location>
</feature>
<feature type="domain" description="4Fe-4S ferredoxin-type" evidence="7">
    <location>
        <begin position="11"/>
        <end position="42"/>
    </location>
</feature>
<dbReference type="RefSeq" id="WP_126375567.1">
    <property type="nucleotide sequence ID" value="NZ_AP017378.1"/>
</dbReference>
<evidence type="ECO:0000259" key="7">
    <source>
        <dbReference type="PROSITE" id="PS51379"/>
    </source>
</evidence>
<dbReference type="InterPro" id="IPR017896">
    <property type="entry name" value="4Fe4S_Fe-S-bd"/>
</dbReference>
<feature type="domain" description="4Fe-4S ferredoxin-type" evidence="7">
    <location>
        <begin position="45"/>
        <end position="76"/>
    </location>
</feature>
<name>A0A2Z6AU46_9BACT</name>
<evidence type="ECO:0000256" key="2">
    <source>
        <dbReference type="ARBA" id="ARBA00022485"/>
    </source>
</evidence>
<dbReference type="EMBL" id="AP017378">
    <property type="protein sequence ID" value="BBD06752.1"/>
    <property type="molecule type" value="Genomic_DNA"/>
</dbReference>